<sequence>MPALKVLRFPLASPPDGPPSKTPPALSVSRAPPPQYHFVRKNKGESSRKSSPPPASPPLLPVIAPPPERPSRGRVVGFGAGPGPGPDPPMASTEQEAAVEAAAVVEEVTRQQGKGCGVAGGGDTVGSWRNIDIAWRKADEAAIRRYEAANWLRRIVGVVCAKDLAEEPSEEEFRIGLRNGIILCNALNKIQPGAVPKVVEVPSDSTAPVDGTALCAYQYFENVRNFLTGMQDLGLTTFEASDLEKGGQGVRVVDCVLAMKSFCDAKHVGKRSPFKYGGIVKPLSGKYVIRKNNEPYMKVMMRSHSAELLRDGISLEQIGLDFSLEPTETTATPDSIRMLVQTVLADKKPEEIPSVVESLLSKVINEYDCRIASQSEVVKDTMEQVKDTMEQVKDTMDTNDCNSVLRMDSPFDTNDTKSLSRVDSPQVESTTPSDLDKATENIKMDEDEQNASSLTEDVSTLVPLPVPVPLSNDIVINIPKIVRNFDQEEKQIQDLKSNMSTVKSFMEQLKLLYSEDLKKLGDHLRIISHAASGYRKVVEENRKLYNQIQDLRGNIRVYCRVRPFHPGKEFPSSSVAGIEDRTITVMVPSKHGKDGKKSFTFNSVFGPLATQADVFTDMQPLVRSVLDGFNVCIFAYGQTGSGKTFTMSGPKILTEEGLGVNYRALNDLFGIQEQRKDTICYEIAVQMMEIYNEQVRDLLQTGGNKKYPFTLSLILILLLDILTFFFLHMLNIYLIYVGLLNAKKHWKFEIILKTELQFQMQMWCHCLTVHVQGRDLTSGTVLRGCMHLVDLAGSERVDKSEVVGIGLKEAQHINKSLAALGDVIAALAQKSTHVPYRNSKLTQLLQDSLGGQAKTLMFIHIAPEPDAISESISTLKFAERVSTIELGAAKSSKEGGGGGGGEARELKEQIACLRAALARKDGDHESIRSTQSSPDIYRMGTGNASPASRHPIEDGIIENDSALGDLAEHSQFGSSNSLPELGPDATQDLAFYQRSNSEQQWSWSGSVATEDSDDFEVATNCSLELDCVRPSSAPKASGLSNGGGTAVKKIQVKGSKGSDVRGVNPGKRSSPLQKKPSGPSPTLIKKGGGEGRKTPNGKTGTKK</sequence>
<dbReference type="GO" id="GO:0008017">
    <property type="term" value="F:microtubule binding"/>
    <property type="evidence" value="ECO:0007669"/>
    <property type="project" value="InterPro"/>
</dbReference>
<dbReference type="GO" id="GO:0005524">
    <property type="term" value="F:ATP binding"/>
    <property type="evidence" value="ECO:0007669"/>
    <property type="project" value="UniProtKB-UniRule"/>
</dbReference>
<dbReference type="SMART" id="SM00129">
    <property type="entry name" value="KISc"/>
    <property type="match status" value="1"/>
</dbReference>
<dbReference type="PANTHER" id="PTHR47972:SF41">
    <property type="entry name" value="KINESIN-LIKE PROTEIN KIN-14P"/>
    <property type="match status" value="1"/>
</dbReference>
<dbReference type="PRINTS" id="PR00380">
    <property type="entry name" value="KINESINHEAVY"/>
</dbReference>
<dbReference type="STRING" id="4577.A0A1D6F857"/>
<dbReference type="InterPro" id="IPR031852">
    <property type="entry name" value="Vik1/Cik1_MT-bd"/>
</dbReference>
<evidence type="ECO:0000256" key="7">
    <source>
        <dbReference type="PROSITE-ProRule" id="PRU00283"/>
    </source>
</evidence>
<organism evidence="10">
    <name type="scientific">Zea mays</name>
    <name type="common">Maize</name>
    <dbReference type="NCBI Taxonomy" id="4577"/>
    <lineage>
        <taxon>Eukaryota</taxon>
        <taxon>Viridiplantae</taxon>
        <taxon>Streptophyta</taxon>
        <taxon>Embryophyta</taxon>
        <taxon>Tracheophyta</taxon>
        <taxon>Spermatophyta</taxon>
        <taxon>Magnoliopsida</taxon>
        <taxon>Liliopsida</taxon>
        <taxon>Poales</taxon>
        <taxon>Poaceae</taxon>
        <taxon>PACMAD clade</taxon>
        <taxon>Panicoideae</taxon>
        <taxon>Andropogonodae</taxon>
        <taxon>Andropogoneae</taxon>
        <taxon>Tripsacinae</taxon>
        <taxon>Zea</taxon>
    </lineage>
</organism>
<proteinExistence type="inferred from homology"/>
<keyword evidence="2" id="KW-0493">Microtubule</keyword>
<feature type="region of interest" description="Disordered" evidence="8">
    <location>
        <begin position="1"/>
        <end position="92"/>
    </location>
</feature>
<dbReference type="GO" id="GO:0005874">
    <property type="term" value="C:microtubule"/>
    <property type="evidence" value="ECO:0007669"/>
    <property type="project" value="UniProtKB-KW"/>
</dbReference>
<comment type="similarity">
    <text evidence="1">Belongs to the TRAFAC class myosin-kinesin ATPase superfamily. Kinesin family. KIN-14 subfamily.</text>
</comment>
<keyword evidence="10" id="KW-0378">Hydrolase</keyword>
<evidence type="ECO:0000256" key="2">
    <source>
        <dbReference type="ARBA" id="ARBA00022701"/>
    </source>
</evidence>
<dbReference type="CDD" id="cd21203">
    <property type="entry name" value="CH_AtKIN14-like"/>
    <property type="match status" value="1"/>
</dbReference>
<keyword evidence="4 7" id="KW-0067">ATP-binding</keyword>
<name>A0A1D6F857_MAIZE</name>
<gene>
    <name evidence="10" type="ORF">ZEAMMB73_Zm00001d007712</name>
</gene>
<dbReference type="InParanoid" id="A0A1D6F857"/>
<dbReference type="AlphaFoldDB" id="A0A1D6F857"/>
<evidence type="ECO:0000256" key="5">
    <source>
        <dbReference type="ARBA" id="ARBA00023054"/>
    </source>
</evidence>
<dbReference type="GO" id="GO:0016787">
    <property type="term" value="F:hydrolase activity"/>
    <property type="evidence" value="ECO:0007669"/>
    <property type="project" value="UniProtKB-KW"/>
</dbReference>
<evidence type="ECO:0000256" key="6">
    <source>
        <dbReference type="ARBA" id="ARBA00023175"/>
    </source>
</evidence>
<dbReference type="SUPFAM" id="SSF47576">
    <property type="entry name" value="Calponin-homology domain, CH-domain"/>
    <property type="match status" value="1"/>
</dbReference>
<protein>
    <submittedName>
        <fullName evidence="10">p-loop nucleoside triphosphate hydrolase superfamily protein with CH (Calponin Homology) domain</fullName>
    </submittedName>
</protein>
<dbReference type="Pfam" id="PF16796">
    <property type="entry name" value="Microtub_bd"/>
    <property type="match status" value="1"/>
</dbReference>
<dbReference type="Pfam" id="PF00225">
    <property type="entry name" value="Kinesin"/>
    <property type="match status" value="1"/>
</dbReference>
<dbReference type="InterPro" id="IPR001752">
    <property type="entry name" value="Kinesin_motor_dom"/>
</dbReference>
<dbReference type="SMART" id="SM00033">
    <property type="entry name" value="CH"/>
    <property type="match status" value="1"/>
</dbReference>
<dbReference type="PROSITE" id="PS50067">
    <property type="entry name" value="KINESIN_MOTOR_2"/>
    <property type="match status" value="1"/>
</dbReference>
<feature type="region of interest" description="Disordered" evidence="8">
    <location>
        <begin position="922"/>
        <end position="952"/>
    </location>
</feature>
<dbReference type="PANTHER" id="PTHR47972">
    <property type="entry name" value="KINESIN-LIKE PROTEIN KLP-3"/>
    <property type="match status" value="1"/>
</dbReference>
<dbReference type="InterPro" id="IPR027640">
    <property type="entry name" value="Kinesin-like_fam"/>
</dbReference>
<keyword evidence="6 7" id="KW-0505">Motor protein</keyword>
<evidence type="ECO:0000256" key="9">
    <source>
        <dbReference type="SAM" id="Phobius"/>
    </source>
</evidence>
<feature type="binding site" evidence="7">
    <location>
        <begin position="637"/>
        <end position="644"/>
    </location>
    <ligand>
        <name>ATP</name>
        <dbReference type="ChEBI" id="CHEBI:30616"/>
    </ligand>
</feature>
<feature type="compositionally biased region" description="Basic and acidic residues" evidence="8">
    <location>
        <begin position="434"/>
        <end position="444"/>
    </location>
</feature>
<dbReference type="FunFam" id="3.40.850.10:FF:000044">
    <property type="entry name" value="p-loop containing nucleoside triphosphate hydrolases superfamily protein"/>
    <property type="match status" value="1"/>
</dbReference>
<feature type="region of interest" description="Disordered" evidence="8">
    <location>
        <begin position="1030"/>
        <end position="1103"/>
    </location>
</feature>
<dbReference type="ExpressionAtlas" id="A0A1D6F857">
    <property type="expression patterns" value="baseline and differential"/>
</dbReference>
<dbReference type="Pfam" id="PF00307">
    <property type="entry name" value="CH"/>
    <property type="match status" value="1"/>
</dbReference>
<keyword evidence="3 7" id="KW-0547">Nucleotide-binding</keyword>
<dbReference type="SMR" id="A0A1D6F857"/>
<dbReference type="Gene3D" id="1.10.418.10">
    <property type="entry name" value="Calponin-like domain"/>
    <property type="match status" value="1"/>
</dbReference>
<feature type="compositionally biased region" description="Pro residues" evidence="8">
    <location>
        <begin position="12"/>
        <end position="22"/>
    </location>
</feature>
<dbReference type="GO" id="GO:0007018">
    <property type="term" value="P:microtubule-based movement"/>
    <property type="evidence" value="ECO:0007669"/>
    <property type="project" value="InterPro"/>
</dbReference>
<feature type="compositionally biased region" description="Polar residues" evidence="8">
    <location>
        <begin position="421"/>
        <end position="433"/>
    </location>
</feature>
<keyword evidence="5" id="KW-0175">Coiled coil</keyword>
<reference evidence="10" key="1">
    <citation type="submission" date="2015-12" db="EMBL/GenBank/DDBJ databases">
        <title>Update maize B73 reference genome by single molecule sequencing technologies.</title>
        <authorList>
            <consortium name="Maize Genome Sequencing Project"/>
            <person name="Ware D."/>
        </authorList>
    </citation>
    <scope>NUCLEOTIDE SEQUENCE [LARGE SCALE GENOMIC DNA]</scope>
    <source>
        <tissue evidence="10">Seedling</tissue>
    </source>
</reference>
<keyword evidence="9" id="KW-1133">Transmembrane helix</keyword>
<dbReference type="FunCoup" id="A0A1D6F857">
    <property type="interactions" value="8"/>
</dbReference>
<dbReference type="InterPro" id="IPR036961">
    <property type="entry name" value="Kinesin_motor_dom_sf"/>
</dbReference>
<keyword evidence="9" id="KW-0472">Membrane</keyword>
<evidence type="ECO:0000256" key="3">
    <source>
        <dbReference type="ARBA" id="ARBA00022741"/>
    </source>
</evidence>
<feature type="compositionally biased region" description="Pro residues" evidence="8">
    <location>
        <begin position="51"/>
        <end position="68"/>
    </location>
</feature>
<feature type="transmembrane region" description="Helical" evidence="9">
    <location>
        <begin position="713"/>
        <end position="739"/>
    </location>
</feature>
<evidence type="ECO:0000256" key="4">
    <source>
        <dbReference type="ARBA" id="ARBA00022840"/>
    </source>
</evidence>
<evidence type="ECO:0000313" key="10">
    <source>
        <dbReference type="EMBL" id="ONM27393.1"/>
    </source>
</evidence>
<dbReference type="InterPro" id="IPR036872">
    <property type="entry name" value="CH_dom_sf"/>
</dbReference>
<dbReference type="FunFam" id="1.10.418.10:FF:000069">
    <property type="entry name" value="p-loop nucleoside triphosphate hydrolase superfamily protein with CH (Calponin Homology) domain"/>
    <property type="match status" value="1"/>
</dbReference>
<dbReference type="Gene3D" id="3.40.850.10">
    <property type="entry name" value="Kinesin motor domain"/>
    <property type="match status" value="2"/>
</dbReference>
<feature type="region of interest" description="Disordered" evidence="8">
    <location>
        <begin position="407"/>
        <end position="456"/>
    </location>
</feature>
<dbReference type="EMBL" id="CM007648">
    <property type="protein sequence ID" value="ONM27393.1"/>
    <property type="molecule type" value="Genomic_DNA"/>
</dbReference>
<dbReference type="GO" id="GO:0003777">
    <property type="term" value="F:microtubule motor activity"/>
    <property type="evidence" value="ECO:0007669"/>
    <property type="project" value="InterPro"/>
</dbReference>
<accession>A0A1D6F857</accession>
<keyword evidence="9" id="KW-0812">Transmembrane</keyword>
<evidence type="ECO:0000256" key="1">
    <source>
        <dbReference type="ARBA" id="ARBA00010899"/>
    </source>
</evidence>
<dbReference type="SUPFAM" id="SSF52540">
    <property type="entry name" value="P-loop containing nucleoside triphosphate hydrolases"/>
    <property type="match status" value="1"/>
</dbReference>
<dbReference type="InterPro" id="IPR001715">
    <property type="entry name" value="CH_dom"/>
</dbReference>
<dbReference type="InterPro" id="IPR027417">
    <property type="entry name" value="P-loop_NTPase"/>
</dbReference>
<dbReference type="PROSITE" id="PS50021">
    <property type="entry name" value="CH"/>
    <property type="match status" value="1"/>
</dbReference>
<evidence type="ECO:0000256" key="8">
    <source>
        <dbReference type="SAM" id="MobiDB-lite"/>
    </source>
</evidence>